<dbReference type="GO" id="GO:0007165">
    <property type="term" value="P:signal transduction"/>
    <property type="evidence" value="ECO:0007669"/>
    <property type="project" value="InterPro"/>
</dbReference>
<dbReference type="Gene3D" id="2.60.40.640">
    <property type="match status" value="1"/>
</dbReference>
<organism evidence="6">
    <name type="scientific">Drosophila persimilis</name>
    <name type="common">Fruit fly</name>
    <dbReference type="NCBI Taxonomy" id="7234"/>
    <lineage>
        <taxon>Eukaryota</taxon>
        <taxon>Metazoa</taxon>
        <taxon>Ecdysozoa</taxon>
        <taxon>Arthropoda</taxon>
        <taxon>Hexapoda</taxon>
        <taxon>Insecta</taxon>
        <taxon>Pterygota</taxon>
        <taxon>Neoptera</taxon>
        <taxon>Endopterygota</taxon>
        <taxon>Diptera</taxon>
        <taxon>Brachycera</taxon>
        <taxon>Muscomorpha</taxon>
        <taxon>Ephydroidea</taxon>
        <taxon>Drosophilidae</taxon>
        <taxon>Drosophila</taxon>
        <taxon>Sophophora</taxon>
    </lineage>
</organism>
<keyword evidence="2" id="KW-0716">Sensory transduction</keyword>
<dbReference type="PhylomeDB" id="B4G3G0"/>
<gene>
    <name evidence="5" type="primary">Dper\GL24101</name>
    <name evidence="5" type="ORF">Dper_GL24101</name>
</gene>
<dbReference type="FunFam" id="2.60.40.640:FF:000025">
    <property type="entry name" value="Putative Beta-arrestin-2"/>
    <property type="match status" value="1"/>
</dbReference>
<dbReference type="InterPro" id="IPR014752">
    <property type="entry name" value="Arrestin-like_C"/>
</dbReference>
<evidence type="ECO:0000256" key="3">
    <source>
        <dbReference type="SAM" id="MobiDB-lite"/>
    </source>
</evidence>
<dbReference type="STRING" id="7234.B4G3G0"/>
<dbReference type="FunFam" id="2.60.40.840:FF:000003">
    <property type="entry name" value="Kurtz arrestin"/>
    <property type="match status" value="1"/>
</dbReference>
<dbReference type="AlphaFoldDB" id="B4G3G0"/>
<dbReference type="InterPro" id="IPR014756">
    <property type="entry name" value="Ig_E-set"/>
</dbReference>
<name>B4G3G0_DROPE</name>
<feature type="compositionally biased region" description="Low complexity" evidence="3">
    <location>
        <begin position="7"/>
        <end position="24"/>
    </location>
</feature>
<dbReference type="OrthoDB" id="298939at2759"/>
<dbReference type="SMR" id="B4G3G0"/>
<feature type="domain" description="Arrestin C-terminal-like" evidence="4">
    <location>
        <begin position="252"/>
        <end position="399"/>
    </location>
</feature>
<dbReference type="InterPro" id="IPR000698">
    <property type="entry name" value="Arrestin"/>
</dbReference>
<dbReference type="SUPFAM" id="SSF81296">
    <property type="entry name" value="E set domains"/>
    <property type="match status" value="2"/>
</dbReference>
<dbReference type="eggNOG" id="KOG3865">
    <property type="taxonomic scope" value="Eukaryota"/>
</dbReference>
<evidence type="ECO:0000259" key="4">
    <source>
        <dbReference type="SMART" id="SM01017"/>
    </source>
</evidence>
<keyword evidence="6" id="KW-1185">Reference proteome</keyword>
<dbReference type="InterPro" id="IPR014753">
    <property type="entry name" value="Arrestin_N"/>
</dbReference>
<feature type="region of interest" description="Disordered" evidence="3">
    <location>
        <begin position="1"/>
        <end position="70"/>
    </location>
</feature>
<evidence type="ECO:0000256" key="1">
    <source>
        <dbReference type="ARBA" id="ARBA00005298"/>
    </source>
</evidence>
<dbReference type="Pfam" id="PF00339">
    <property type="entry name" value="Arrestin_N"/>
    <property type="match status" value="1"/>
</dbReference>
<protein>
    <submittedName>
        <fullName evidence="5">GL24101</fullName>
    </submittedName>
</protein>
<dbReference type="EMBL" id="CH479179">
    <property type="protein sequence ID" value="EDW24342.1"/>
    <property type="molecule type" value="Genomic_DNA"/>
</dbReference>
<dbReference type="PRINTS" id="PR00309">
    <property type="entry name" value="ARRESTIN"/>
</dbReference>
<accession>B4G3G0</accession>
<feature type="compositionally biased region" description="Gly residues" evidence="3">
    <location>
        <begin position="44"/>
        <end position="54"/>
    </location>
</feature>
<dbReference type="InterPro" id="IPR011021">
    <property type="entry name" value="Arrestin-like_N"/>
</dbReference>
<dbReference type="Proteomes" id="UP000008744">
    <property type="component" value="Unassembled WGS sequence"/>
</dbReference>
<dbReference type="PANTHER" id="PTHR11792">
    <property type="entry name" value="ARRESTIN"/>
    <property type="match status" value="1"/>
</dbReference>
<dbReference type="GO" id="GO:0002031">
    <property type="term" value="P:G protein-coupled receptor internalization"/>
    <property type="evidence" value="ECO:0007669"/>
    <property type="project" value="TreeGrafter"/>
</dbReference>
<dbReference type="OMA" id="MQLERPM"/>
<dbReference type="InterPro" id="IPR011022">
    <property type="entry name" value="Arrestin_C-like"/>
</dbReference>
<evidence type="ECO:0000313" key="5">
    <source>
        <dbReference type="EMBL" id="EDW24342.1"/>
    </source>
</evidence>
<evidence type="ECO:0000313" key="6">
    <source>
        <dbReference type="Proteomes" id="UP000008744"/>
    </source>
</evidence>
<dbReference type="GO" id="GO:0001664">
    <property type="term" value="F:G protein-coupled receptor binding"/>
    <property type="evidence" value="ECO:0007669"/>
    <property type="project" value="TreeGrafter"/>
</dbReference>
<dbReference type="GO" id="GO:0005737">
    <property type="term" value="C:cytoplasm"/>
    <property type="evidence" value="ECO:0007669"/>
    <property type="project" value="TreeGrafter"/>
</dbReference>
<dbReference type="Pfam" id="PF02752">
    <property type="entry name" value="Arrestin_C"/>
    <property type="match status" value="1"/>
</dbReference>
<proteinExistence type="inferred from homology"/>
<evidence type="ECO:0000256" key="2">
    <source>
        <dbReference type="ARBA" id="ARBA00022606"/>
    </source>
</evidence>
<feature type="region of interest" description="Disordered" evidence="3">
    <location>
        <begin position="422"/>
        <end position="454"/>
    </location>
</feature>
<comment type="similarity">
    <text evidence="1">Belongs to the arrestin family.</text>
</comment>
<dbReference type="InterPro" id="IPR017864">
    <property type="entry name" value="Arrestin_CS"/>
</dbReference>
<dbReference type="HOGENOM" id="CLU_033484_1_0_1"/>
<reference evidence="5 6" key="1">
    <citation type="journal article" date="2007" name="Nature">
        <title>Evolution of genes and genomes on the Drosophila phylogeny.</title>
        <authorList>
            <consortium name="Drosophila 12 Genomes Consortium"/>
            <person name="Clark A.G."/>
            <person name="Eisen M.B."/>
            <person name="Smith D.R."/>
            <person name="Bergman C.M."/>
            <person name="Oliver B."/>
            <person name="Markow T.A."/>
            <person name="Kaufman T.C."/>
            <person name="Kellis M."/>
            <person name="Gelbart W."/>
            <person name="Iyer V.N."/>
            <person name="Pollard D.A."/>
            <person name="Sackton T.B."/>
            <person name="Larracuente A.M."/>
            <person name="Singh N.D."/>
            <person name="Abad J.P."/>
            <person name="Abt D.N."/>
            <person name="Adryan B."/>
            <person name="Aguade M."/>
            <person name="Akashi H."/>
            <person name="Anderson W.W."/>
            <person name="Aquadro C.F."/>
            <person name="Ardell D.H."/>
            <person name="Arguello R."/>
            <person name="Artieri C.G."/>
            <person name="Barbash D.A."/>
            <person name="Barker D."/>
            <person name="Barsanti P."/>
            <person name="Batterham P."/>
            <person name="Batzoglou S."/>
            <person name="Begun D."/>
            <person name="Bhutkar A."/>
            <person name="Blanco E."/>
            <person name="Bosak S.A."/>
            <person name="Bradley R.K."/>
            <person name="Brand A.D."/>
            <person name="Brent M.R."/>
            <person name="Brooks A.N."/>
            <person name="Brown R.H."/>
            <person name="Butlin R.K."/>
            <person name="Caggese C."/>
            <person name="Calvi B.R."/>
            <person name="Bernardo de Carvalho A."/>
            <person name="Caspi A."/>
            <person name="Castrezana S."/>
            <person name="Celniker S.E."/>
            <person name="Chang J.L."/>
            <person name="Chapple C."/>
            <person name="Chatterji S."/>
            <person name="Chinwalla A."/>
            <person name="Civetta A."/>
            <person name="Clifton S.W."/>
            <person name="Comeron J.M."/>
            <person name="Costello J.C."/>
            <person name="Coyne J.A."/>
            <person name="Daub J."/>
            <person name="David R.G."/>
            <person name="Delcher A.L."/>
            <person name="Delehaunty K."/>
            <person name="Do C.B."/>
            <person name="Ebling H."/>
            <person name="Edwards K."/>
            <person name="Eickbush T."/>
            <person name="Evans J.D."/>
            <person name="Filipski A."/>
            <person name="Findeiss S."/>
            <person name="Freyhult E."/>
            <person name="Fulton L."/>
            <person name="Fulton R."/>
            <person name="Garcia A.C."/>
            <person name="Gardiner A."/>
            <person name="Garfield D.A."/>
            <person name="Garvin B.E."/>
            <person name="Gibson G."/>
            <person name="Gilbert D."/>
            <person name="Gnerre S."/>
            <person name="Godfrey J."/>
            <person name="Good R."/>
            <person name="Gotea V."/>
            <person name="Gravely B."/>
            <person name="Greenberg A.J."/>
            <person name="Griffiths-Jones S."/>
            <person name="Gross S."/>
            <person name="Guigo R."/>
            <person name="Gustafson E.A."/>
            <person name="Haerty W."/>
            <person name="Hahn M.W."/>
            <person name="Halligan D.L."/>
            <person name="Halpern A.L."/>
            <person name="Halter G.M."/>
            <person name="Han M.V."/>
            <person name="Heger A."/>
            <person name="Hillier L."/>
            <person name="Hinrichs A.S."/>
            <person name="Holmes I."/>
            <person name="Hoskins R.A."/>
            <person name="Hubisz M.J."/>
            <person name="Hultmark D."/>
            <person name="Huntley M.A."/>
            <person name="Jaffe D.B."/>
            <person name="Jagadeeshan S."/>
            <person name="Jeck W.R."/>
            <person name="Johnson J."/>
            <person name="Jones C.D."/>
            <person name="Jordan W.C."/>
            <person name="Karpen G.H."/>
            <person name="Kataoka E."/>
            <person name="Keightley P.D."/>
            <person name="Kheradpour P."/>
            <person name="Kirkness E.F."/>
            <person name="Koerich L.B."/>
            <person name="Kristiansen K."/>
            <person name="Kudrna D."/>
            <person name="Kulathinal R.J."/>
            <person name="Kumar S."/>
            <person name="Kwok R."/>
            <person name="Lander E."/>
            <person name="Langley C.H."/>
            <person name="Lapoint R."/>
            <person name="Lazzaro B.P."/>
            <person name="Lee S.J."/>
            <person name="Levesque L."/>
            <person name="Li R."/>
            <person name="Lin C.F."/>
            <person name="Lin M.F."/>
            <person name="Lindblad-Toh K."/>
            <person name="Llopart A."/>
            <person name="Long M."/>
            <person name="Low L."/>
            <person name="Lozovsky E."/>
            <person name="Lu J."/>
            <person name="Luo M."/>
            <person name="Machado C.A."/>
            <person name="Makalowski W."/>
            <person name="Marzo M."/>
            <person name="Matsuda M."/>
            <person name="Matzkin L."/>
            <person name="McAllister B."/>
            <person name="McBride C.S."/>
            <person name="McKernan B."/>
            <person name="McKernan K."/>
            <person name="Mendez-Lago M."/>
            <person name="Minx P."/>
            <person name="Mollenhauer M.U."/>
            <person name="Montooth K."/>
            <person name="Mount S.M."/>
            <person name="Mu X."/>
            <person name="Myers E."/>
            <person name="Negre B."/>
            <person name="Newfeld S."/>
            <person name="Nielsen R."/>
            <person name="Noor M.A."/>
            <person name="O'Grady P."/>
            <person name="Pachter L."/>
            <person name="Papaceit M."/>
            <person name="Parisi M.J."/>
            <person name="Parisi M."/>
            <person name="Parts L."/>
            <person name="Pedersen J.S."/>
            <person name="Pesole G."/>
            <person name="Phillippy A.M."/>
            <person name="Ponting C.P."/>
            <person name="Pop M."/>
            <person name="Porcelli D."/>
            <person name="Powell J.R."/>
            <person name="Prohaska S."/>
            <person name="Pruitt K."/>
            <person name="Puig M."/>
            <person name="Quesneville H."/>
            <person name="Ram K.R."/>
            <person name="Rand D."/>
            <person name="Rasmussen M.D."/>
            <person name="Reed L.K."/>
            <person name="Reenan R."/>
            <person name="Reily A."/>
            <person name="Remington K.A."/>
            <person name="Rieger T.T."/>
            <person name="Ritchie M.G."/>
            <person name="Robin C."/>
            <person name="Rogers Y.H."/>
            <person name="Rohde C."/>
            <person name="Rozas J."/>
            <person name="Rubenfield M.J."/>
            <person name="Ruiz A."/>
            <person name="Russo S."/>
            <person name="Salzberg S.L."/>
            <person name="Sanchez-Gracia A."/>
            <person name="Saranga D.J."/>
            <person name="Sato H."/>
            <person name="Schaeffer S.W."/>
            <person name="Schatz M.C."/>
            <person name="Schlenke T."/>
            <person name="Schwartz R."/>
            <person name="Segarra C."/>
            <person name="Singh R.S."/>
            <person name="Sirot L."/>
            <person name="Sirota M."/>
            <person name="Sisneros N.B."/>
            <person name="Smith C.D."/>
            <person name="Smith T.F."/>
            <person name="Spieth J."/>
            <person name="Stage D.E."/>
            <person name="Stark A."/>
            <person name="Stephan W."/>
            <person name="Strausberg R.L."/>
            <person name="Strempel S."/>
            <person name="Sturgill D."/>
            <person name="Sutton G."/>
            <person name="Sutton G.G."/>
            <person name="Tao W."/>
            <person name="Teichmann S."/>
            <person name="Tobari Y.N."/>
            <person name="Tomimura Y."/>
            <person name="Tsolas J.M."/>
            <person name="Valente V.L."/>
            <person name="Venter E."/>
            <person name="Venter J.C."/>
            <person name="Vicario S."/>
            <person name="Vieira F.G."/>
            <person name="Vilella A.J."/>
            <person name="Villasante A."/>
            <person name="Walenz B."/>
            <person name="Wang J."/>
            <person name="Wasserman M."/>
            <person name="Watts T."/>
            <person name="Wilson D."/>
            <person name="Wilson R.K."/>
            <person name="Wing R.A."/>
            <person name="Wolfner M.F."/>
            <person name="Wong A."/>
            <person name="Wong G.K."/>
            <person name="Wu C.I."/>
            <person name="Wu G."/>
            <person name="Yamamoto D."/>
            <person name="Yang H.P."/>
            <person name="Yang S.P."/>
            <person name="Yorke J.A."/>
            <person name="Yoshida K."/>
            <person name="Zdobnov E."/>
            <person name="Zhang P."/>
            <person name="Zhang Y."/>
            <person name="Zimin A.V."/>
            <person name="Baldwin J."/>
            <person name="Abdouelleil A."/>
            <person name="Abdulkadir J."/>
            <person name="Abebe A."/>
            <person name="Abera B."/>
            <person name="Abreu J."/>
            <person name="Acer S.C."/>
            <person name="Aftuck L."/>
            <person name="Alexander A."/>
            <person name="An P."/>
            <person name="Anderson E."/>
            <person name="Anderson S."/>
            <person name="Arachi H."/>
            <person name="Azer M."/>
            <person name="Bachantsang P."/>
            <person name="Barry A."/>
            <person name="Bayul T."/>
            <person name="Berlin A."/>
            <person name="Bessette D."/>
            <person name="Bloom T."/>
            <person name="Blye J."/>
            <person name="Boguslavskiy L."/>
            <person name="Bonnet C."/>
            <person name="Boukhgalter B."/>
            <person name="Bourzgui I."/>
            <person name="Brown A."/>
            <person name="Cahill P."/>
            <person name="Channer S."/>
            <person name="Cheshatsang Y."/>
            <person name="Chuda L."/>
            <person name="Citroen M."/>
            <person name="Collymore A."/>
            <person name="Cooke P."/>
            <person name="Costello M."/>
            <person name="D'Aco K."/>
            <person name="Daza R."/>
            <person name="De Haan G."/>
            <person name="DeGray S."/>
            <person name="DeMaso C."/>
            <person name="Dhargay N."/>
            <person name="Dooley K."/>
            <person name="Dooley E."/>
            <person name="Doricent M."/>
            <person name="Dorje P."/>
            <person name="Dorjee K."/>
            <person name="Dupes A."/>
            <person name="Elong R."/>
            <person name="Falk J."/>
            <person name="Farina A."/>
            <person name="Faro S."/>
            <person name="Ferguson D."/>
            <person name="Fisher S."/>
            <person name="Foley C.D."/>
            <person name="Franke A."/>
            <person name="Friedrich D."/>
            <person name="Gadbois L."/>
            <person name="Gearin G."/>
            <person name="Gearin C.R."/>
            <person name="Giannoukos G."/>
            <person name="Goode T."/>
            <person name="Graham J."/>
            <person name="Grandbois E."/>
            <person name="Grewal S."/>
            <person name="Gyaltsen K."/>
            <person name="Hafez N."/>
            <person name="Hagos B."/>
            <person name="Hall J."/>
            <person name="Henson C."/>
            <person name="Hollinger A."/>
            <person name="Honan T."/>
            <person name="Huard M.D."/>
            <person name="Hughes L."/>
            <person name="Hurhula B."/>
            <person name="Husby M.E."/>
            <person name="Kamat A."/>
            <person name="Kanga B."/>
            <person name="Kashin S."/>
            <person name="Khazanovich D."/>
            <person name="Kisner P."/>
            <person name="Lance K."/>
            <person name="Lara M."/>
            <person name="Lee W."/>
            <person name="Lennon N."/>
            <person name="Letendre F."/>
            <person name="LeVine R."/>
            <person name="Lipovsky A."/>
            <person name="Liu X."/>
            <person name="Liu J."/>
            <person name="Liu S."/>
            <person name="Lokyitsang T."/>
            <person name="Lokyitsang Y."/>
            <person name="Lubonja R."/>
            <person name="Lui A."/>
            <person name="MacDonald P."/>
            <person name="Magnisalis V."/>
            <person name="Maru K."/>
            <person name="Matthews C."/>
            <person name="McCusker W."/>
            <person name="McDonough S."/>
            <person name="Mehta T."/>
            <person name="Meldrim J."/>
            <person name="Meneus L."/>
            <person name="Mihai O."/>
            <person name="Mihalev A."/>
            <person name="Mihova T."/>
            <person name="Mittelman R."/>
            <person name="Mlenga V."/>
            <person name="Montmayeur A."/>
            <person name="Mulrain L."/>
            <person name="Navidi A."/>
            <person name="Naylor J."/>
            <person name="Negash T."/>
            <person name="Nguyen T."/>
            <person name="Nguyen N."/>
            <person name="Nicol R."/>
            <person name="Norbu C."/>
            <person name="Norbu N."/>
            <person name="Novod N."/>
            <person name="O'Neill B."/>
            <person name="Osman S."/>
            <person name="Markiewicz E."/>
            <person name="Oyono O.L."/>
            <person name="Patti C."/>
            <person name="Phunkhang P."/>
            <person name="Pierre F."/>
            <person name="Priest M."/>
            <person name="Raghuraman S."/>
            <person name="Rege F."/>
            <person name="Reyes R."/>
            <person name="Rise C."/>
            <person name="Rogov P."/>
            <person name="Ross K."/>
            <person name="Ryan E."/>
            <person name="Settipalli S."/>
            <person name="Shea T."/>
            <person name="Sherpa N."/>
            <person name="Shi L."/>
            <person name="Shih D."/>
            <person name="Sparrow T."/>
            <person name="Spaulding J."/>
            <person name="Stalker J."/>
            <person name="Stange-Thomann N."/>
            <person name="Stavropoulos S."/>
            <person name="Stone C."/>
            <person name="Strader C."/>
            <person name="Tesfaye S."/>
            <person name="Thomson T."/>
            <person name="Thoulutsang Y."/>
            <person name="Thoulutsang D."/>
            <person name="Topham K."/>
            <person name="Topping I."/>
            <person name="Tsamla T."/>
            <person name="Vassiliev H."/>
            <person name="Vo A."/>
            <person name="Wangchuk T."/>
            <person name="Wangdi T."/>
            <person name="Weiand M."/>
            <person name="Wilkinson J."/>
            <person name="Wilson A."/>
            <person name="Yadav S."/>
            <person name="Young G."/>
            <person name="Yu Q."/>
            <person name="Zembek L."/>
            <person name="Zhong D."/>
            <person name="Zimmer A."/>
            <person name="Zwirko Z."/>
            <person name="Jaffe D.B."/>
            <person name="Alvarez P."/>
            <person name="Brockman W."/>
            <person name="Butler J."/>
            <person name="Chin C."/>
            <person name="Gnerre S."/>
            <person name="Grabherr M."/>
            <person name="Kleber M."/>
            <person name="Mauceli E."/>
            <person name="MacCallum I."/>
        </authorList>
    </citation>
    <scope>NUCLEOTIDE SEQUENCE [LARGE SCALE GENOMIC DNA]</scope>
    <source>
        <strain evidence="6">MSH-3 / Tucson 14011-0111.49</strain>
    </source>
</reference>
<dbReference type="PANTHER" id="PTHR11792:SF17">
    <property type="entry name" value="KURTZ ARRESTIN"/>
    <property type="match status" value="1"/>
</dbReference>
<feature type="compositionally biased region" description="Low complexity" evidence="3">
    <location>
        <begin position="32"/>
        <end position="43"/>
    </location>
</feature>
<dbReference type="Gene3D" id="2.60.40.840">
    <property type="match status" value="1"/>
</dbReference>
<dbReference type="PROSITE" id="PS00295">
    <property type="entry name" value="ARRESTINS"/>
    <property type="match status" value="1"/>
</dbReference>
<dbReference type="SMART" id="SM01017">
    <property type="entry name" value="Arrestin_C"/>
    <property type="match status" value="1"/>
</dbReference>
<sequence length="479" mass="51883">MNTLTPSTNGAASGGSTTAISTTGNGNGNGSGSSTNVTAAGTAVDGGGGGGLDEAGGDASSRRQATRVFKKSSSNGKITVYLGKRDFVDHVTHVDPIDGVVFIDPEYVKDRKVFGQVLAAFRYGREDLDVLGLTFRKDLYLAHEQIFPPMQLERPMTRLQERLIKKLGPNAHPFYFEVPPYCPASVSLQPAPGDVGKSCGVDYELKAFVGEHVEDKPHKRNSVRLTIRKVMYAPSKAGEQPSIEVSKEFMMKPNKIHLEASLDKELYHHGEKISINIKVCVRQFADICLFSTAQYKSVVAEIESEDGCQVAPGFTLSKVFELCPMLANNKDKWGLALDGQLKHEDTNLASSTLITNPAQRESLGIMVHYKVKVKLLISSPLLNGDLVAELPFTLMHPKPEEEEPPLLGERSPRASLAAPLLTLGDANEDGASGSGGDQGQQDVPTTTNLIQLDDEEAQDDDIIFEDFARLRLKGAETEA</sequence>